<dbReference type="RefSeq" id="WP_212528046.1">
    <property type="nucleotide sequence ID" value="NZ_JAGSOG010000032.1"/>
</dbReference>
<protein>
    <submittedName>
        <fullName evidence="4">ATP-binding protein</fullName>
    </submittedName>
</protein>
<keyword evidence="1" id="KW-0547">Nucleotide-binding</keyword>
<comment type="caution">
    <text evidence="4">The sequence shown here is derived from an EMBL/GenBank/DDBJ whole genome shotgun (WGS) entry which is preliminary data.</text>
</comment>
<keyword evidence="2 4" id="KW-0067">ATP-binding</keyword>
<keyword evidence="5" id="KW-1185">Reference proteome</keyword>
<name>A0A941ETE7_9ACTN</name>
<evidence type="ECO:0000259" key="3">
    <source>
        <dbReference type="Pfam" id="PF13191"/>
    </source>
</evidence>
<dbReference type="EMBL" id="JAGSOG010000032">
    <property type="protein sequence ID" value="MBR7833524.1"/>
    <property type="molecule type" value="Genomic_DNA"/>
</dbReference>
<sequence>MAVMQVLPEQPAQLEQFEKLEQLEQLENEAGDAHPLLGREFERAQVERALDALSQGTACLVEISGDPGIGKTRMLAQIGYRAQRRGFPLLAGRTAVPACERPAGATLGGFGALGALGEAIDDHLRGVAPRCLADLNPEHRERLAALFPSFPSPTSMRSFPSLHAFPAFPSQASAFGNAPERERSAHGLFLSVRALLEALASAGPIVITLDDVHWADEDTTTVLALLL</sequence>
<evidence type="ECO:0000256" key="1">
    <source>
        <dbReference type="ARBA" id="ARBA00022741"/>
    </source>
</evidence>
<dbReference type="SUPFAM" id="SSF52540">
    <property type="entry name" value="P-loop containing nucleoside triphosphate hydrolases"/>
    <property type="match status" value="1"/>
</dbReference>
<dbReference type="InterPro" id="IPR027417">
    <property type="entry name" value="P-loop_NTPase"/>
</dbReference>
<evidence type="ECO:0000313" key="4">
    <source>
        <dbReference type="EMBL" id="MBR7833524.1"/>
    </source>
</evidence>
<organism evidence="4 5">
    <name type="scientific">Actinospica durhamensis</name>
    <dbReference type="NCBI Taxonomy" id="1508375"/>
    <lineage>
        <taxon>Bacteria</taxon>
        <taxon>Bacillati</taxon>
        <taxon>Actinomycetota</taxon>
        <taxon>Actinomycetes</taxon>
        <taxon>Catenulisporales</taxon>
        <taxon>Actinospicaceae</taxon>
        <taxon>Actinospica</taxon>
    </lineage>
</organism>
<dbReference type="PANTHER" id="PTHR16305:SF28">
    <property type="entry name" value="GUANYLATE CYCLASE DOMAIN-CONTAINING PROTEIN"/>
    <property type="match status" value="1"/>
</dbReference>
<accession>A0A941ETE7</accession>
<dbReference type="GO" id="GO:0004016">
    <property type="term" value="F:adenylate cyclase activity"/>
    <property type="evidence" value="ECO:0007669"/>
    <property type="project" value="TreeGrafter"/>
</dbReference>
<feature type="domain" description="Orc1-like AAA ATPase" evidence="3">
    <location>
        <begin position="35"/>
        <end position="227"/>
    </location>
</feature>
<dbReference type="Proteomes" id="UP000675781">
    <property type="component" value="Unassembled WGS sequence"/>
</dbReference>
<gene>
    <name evidence="4" type="ORF">KDL01_09620</name>
</gene>
<dbReference type="InterPro" id="IPR041664">
    <property type="entry name" value="AAA_16"/>
</dbReference>
<dbReference type="GO" id="GO:0005524">
    <property type="term" value="F:ATP binding"/>
    <property type="evidence" value="ECO:0007669"/>
    <property type="project" value="UniProtKB-KW"/>
</dbReference>
<feature type="non-terminal residue" evidence="4">
    <location>
        <position position="227"/>
    </location>
</feature>
<dbReference type="PANTHER" id="PTHR16305">
    <property type="entry name" value="TESTICULAR SOLUBLE ADENYLYL CYCLASE"/>
    <property type="match status" value="1"/>
</dbReference>
<evidence type="ECO:0000313" key="5">
    <source>
        <dbReference type="Proteomes" id="UP000675781"/>
    </source>
</evidence>
<dbReference type="Pfam" id="PF13191">
    <property type="entry name" value="AAA_16"/>
    <property type="match status" value="1"/>
</dbReference>
<reference evidence="4" key="1">
    <citation type="submission" date="2021-04" db="EMBL/GenBank/DDBJ databases">
        <title>Genome based classification of Actinospica acidithermotolerans sp. nov., an actinobacterium isolated from an Indonesian hot spring.</title>
        <authorList>
            <person name="Kusuma A.B."/>
            <person name="Putra K.E."/>
            <person name="Nafisah S."/>
            <person name="Loh J."/>
            <person name="Nouioui I."/>
            <person name="Goodfellow M."/>
        </authorList>
    </citation>
    <scope>NUCLEOTIDE SEQUENCE</scope>
    <source>
        <strain evidence="4">CSCA 57</strain>
    </source>
</reference>
<proteinExistence type="predicted"/>
<dbReference type="AlphaFoldDB" id="A0A941ETE7"/>
<dbReference type="GO" id="GO:0005737">
    <property type="term" value="C:cytoplasm"/>
    <property type="evidence" value="ECO:0007669"/>
    <property type="project" value="TreeGrafter"/>
</dbReference>
<evidence type="ECO:0000256" key="2">
    <source>
        <dbReference type="ARBA" id="ARBA00022840"/>
    </source>
</evidence>